<reference evidence="1" key="1">
    <citation type="journal article" date="2014" name="Front. Microbiol.">
        <title>High frequency of phylogenetically diverse reductive dehalogenase-homologous genes in deep subseafloor sedimentary metagenomes.</title>
        <authorList>
            <person name="Kawai M."/>
            <person name="Futagami T."/>
            <person name="Toyoda A."/>
            <person name="Takaki Y."/>
            <person name="Nishi S."/>
            <person name="Hori S."/>
            <person name="Arai W."/>
            <person name="Tsubouchi T."/>
            <person name="Morono Y."/>
            <person name="Uchiyama I."/>
            <person name="Ito T."/>
            <person name="Fujiyama A."/>
            <person name="Inagaki F."/>
            <person name="Takami H."/>
        </authorList>
    </citation>
    <scope>NUCLEOTIDE SEQUENCE</scope>
    <source>
        <strain evidence="1">Expedition CK06-06</strain>
    </source>
</reference>
<protein>
    <submittedName>
        <fullName evidence="1">Uncharacterized protein</fullName>
    </submittedName>
</protein>
<sequence length="84" mass="9779">MTMDKESQKKTLANELYMLDNGKHSIDYDAWAGRIILNGYRKFPKDKPPLLCQEDCHQVSNPSDWNMGAEAQRDADIKWYEGEQ</sequence>
<name>X1C806_9ZZZZ</name>
<proteinExistence type="predicted"/>
<gene>
    <name evidence="1" type="ORF">S01H4_40128</name>
</gene>
<evidence type="ECO:0000313" key="1">
    <source>
        <dbReference type="EMBL" id="GAH04211.1"/>
    </source>
</evidence>
<accession>X1C806</accession>
<dbReference type="AlphaFoldDB" id="X1C806"/>
<dbReference type="EMBL" id="BART01021814">
    <property type="protein sequence ID" value="GAH04211.1"/>
    <property type="molecule type" value="Genomic_DNA"/>
</dbReference>
<organism evidence="1">
    <name type="scientific">marine sediment metagenome</name>
    <dbReference type="NCBI Taxonomy" id="412755"/>
    <lineage>
        <taxon>unclassified sequences</taxon>
        <taxon>metagenomes</taxon>
        <taxon>ecological metagenomes</taxon>
    </lineage>
</organism>
<comment type="caution">
    <text evidence="1">The sequence shown here is derived from an EMBL/GenBank/DDBJ whole genome shotgun (WGS) entry which is preliminary data.</text>
</comment>